<proteinExistence type="predicted"/>
<sequence length="24" mass="2751">MAQDQRAVKGHQKQNCRPAPGWED</sequence>
<dbReference type="EMBL" id="CM041551">
    <property type="protein sequence ID" value="KAI3355022.1"/>
    <property type="molecule type" value="Genomic_DNA"/>
</dbReference>
<name>A0ACB8VHC4_9TELE</name>
<dbReference type="Proteomes" id="UP000831701">
    <property type="component" value="Chromosome 21"/>
</dbReference>
<organism evidence="1 2">
    <name type="scientific">Scortum barcoo</name>
    <name type="common">barcoo grunter</name>
    <dbReference type="NCBI Taxonomy" id="214431"/>
    <lineage>
        <taxon>Eukaryota</taxon>
        <taxon>Metazoa</taxon>
        <taxon>Chordata</taxon>
        <taxon>Craniata</taxon>
        <taxon>Vertebrata</taxon>
        <taxon>Euteleostomi</taxon>
        <taxon>Actinopterygii</taxon>
        <taxon>Neopterygii</taxon>
        <taxon>Teleostei</taxon>
        <taxon>Neoteleostei</taxon>
        <taxon>Acanthomorphata</taxon>
        <taxon>Eupercaria</taxon>
        <taxon>Centrarchiformes</taxon>
        <taxon>Terapontoidei</taxon>
        <taxon>Terapontidae</taxon>
        <taxon>Scortum</taxon>
    </lineage>
</organism>
<evidence type="ECO:0000313" key="2">
    <source>
        <dbReference type="Proteomes" id="UP000831701"/>
    </source>
</evidence>
<accession>A0ACB8VHC4</accession>
<keyword evidence="2" id="KW-1185">Reference proteome</keyword>
<protein>
    <submittedName>
        <fullName evidence="1">Uncharacterized protein</fullName>
    </submittedName>
</protein>
<reference evidence="1" key="1">
    <citation type="submission" date="2022-04" db="EMBL/GenBank/DDBJ databases">
        <title>Jade perch genome.</title>
        <authorList>
            <person name="Chao B."/>
        </authorList>
    </citation>
    <scope>NUCLEOTIDE SEQUENCE</scope>
    <source>
        <strain evidence="1">CB-2022</strain>
    </source>
</reference>
<evidence type="ECO:0000313" key="1">
    <source>
        <dbReference type="EMBL" id="KAI3355022.1"/>
    </source>
</evidence>
<comment type="caution">
    <text evidence="1">The sequence shown here is derived from an EMBL/GenBank/DDBJ whole genome shotgun (WGS) entry which is preliminary data.</text>
</comment>
<gene>
    <name evidence="1" type="ORF">L3Q82_017844</name>
</gene>